<feature type="region of interest" description="Disordered" evidence="1">
    <location>
        <begin position="459"/>
        <end position="480"/>
    </location>
</feature>
<dbReference type="Proteomes" id="UP000823405">
    <property type="component" value="Unassembled WGS sequence"/>
</dbReference>
<feature type="region of interest" description="Disordered" evidence="1">
    <location>
        <begin position="217"/>
        <end position="238"/>
    </location>
</feature>
<dbReference type="InterPro" id="IPR032675">
    <property type="entry name" value="LRR_dom_sf"/>
</dbReference>
<gene>
    <name evidence="2" type="ORF">BGZ97_007627</name>
</gene>
<feature type="compositionally biased region" description="Acidic residues" evidence="1">
    <location>
        <begin position="549"/>
        <end position="572"/>
    </location>
</feature>
<dbReference type="Gene3D" id="3.80.10.10">
    <property type="entry name" value="Ribonuclease Inhibitor"/>
    <property type="match status" value="1"/>
</dbReference>
<sequence>MQQNPLLLPEVLDRIAHFVYSCDEDYWDYHPEVFLPCLLVCRFWHDCFLPHLYSTFISGQTDDGSPYRPHSHHLRTFVMSRPLSNKELPYHVADGPSSAPAPVPSQLTTLRVHQNAEAMLDLLSANAGSRLRVLTWSASKFLVAMAPAMVKSLASLSGLVTLELDSWKIDRADLLQILAASSSTLEMLSLRLISGYGDNPFLPVGSSIRSSSCAVASTQVPSPSHPSGSSRGLSVESTSAVAATPSQDSLPPLSSSLSSLSIQSPLLPKMKRLSELRLVLDWHQSPAAVHLVQLCPLLQSLYLNVDVETSDWSGLISNLRTFCPRLESIEYKVGYSMQYEYGCYIESSIYASLLRDSTVDGQLRRVVLGVNLDDQITEALLKHSETLEEMHLEVKKFGAEQVRMMGRLFAGCQRLKEVYIENVGQDCDAGDLEELTREVWACRDLKSLTITGYMPGQVDDDHKLSPAKKTERTRKEETEKEGKLKMFVGVGQGWYVRPCLGEKDQKEAIEDVEMKQRVMVHMMESGLEQVVRVQFNESTFYSDERYFSDDEDEDEDEDETVEEGEEEEEEEE</sequence>
<evidence type="ECO:0000313" key="2">
    <source>
        <dbReference type="EMBL" id="KAG0315974.1"/>
    </source>
</evidence>
<evidence type="ECO:0008006" key="4">
    <source>
        <dbReference type="Google" id="ProtNLM"/>
    </source>
</evidence>
<proteinExistence type="predicted"/>
<dbReference type="AlphaFoldDB" id="A0A9P6RA89"/>
<name>A0A9P6RA89_9FUNG</name>
<feature type="compositionally biased region" description="Low complexity" evidence="1">
    <location>
        <begin position="217"/>
        <end position="230"/>
    </location>
</feature>
<reference evidence="2" key="1">
    <citation type="journal article" date="2020" name="Fungal Divers.">
        <title>Resolving the Mortierellaceae phylogeny through synthesis of multi-gene phylogenetics and phylogenomics.</title>
        <authorList>
            <person name="Vandepol N."/>
            <person name="Liber J."/>
            <person name="Desiro A."/>
            <person name="Na H."/>
            <person name="Kennedy M."/>
            <person name="Barry K."/>
            <person name="Grigoriev I.V."/>
            <person name="Miller A.N."/>
            <person name="O'Donnell K."/>
            <person name="Stajich J.E."/>
            <person name="Bonito G."/>
        </authorList>
    </citation>
    <scope>NUCLEOTIDE SEQUENCE</scope>
    <source>
        <strain evidence="2">NVP60</strain>
    </source>
</reference>
<organism evidence="2 3">
    <name type="scientific">Linnemannia gamsii</name>
    <dbReference type="NCBI Taxonomy" id="64522"/>
    <lineage>
        <taxon>Eukaryota</taxon>
        <taxon>Fungi</taxon>
        <taxon>Fungi incertae sedis</taxon>
        <taxon>Mucoromycota</taxon>
        <taxon>Mortierellomycotina</taxon>
        <taxon>Mortierellomycetes</taxon>
        <taxon>Mortierellales</taxon>
        <taxon>Mortierellaceae</taxon>
        <taxon>Linnemannia</taxon>
    </lineage>
</organism>
<dbReference type="EMBL" id="JAAAIN010000340">
    <property type="protein sequence ID" value="KAG0315974.1"/>
    <property type="molecule type" value="Genomic_DNA"/>
</dbReference>
<evidence type="ECO:0000256" key="1">
    <source>
        <dbReference type="SAM" id="MobiDB-lite"/>
    </source>
</evidence>
<dbReference type="SUPFAM" id="SSF52047">
    <property type="entry name" value="RNI-like"/>
    <property type="match status" value="1"/>
</dbReference>
<evidence type="ECO:0000313" key="3">
    <source>
        <dbReference type="Proteomes" id="UP000823405"/>
    </source>
</evidence>
<protein>
    <recommendedName>
        <fullName evidence="4">F-box domain-containing protein</fullName>
    </recommendedName>
</protein>
<feature type="region of interest" description="Disordered" evidence="1">
    <location>
        <begin position="542"/>
        <end position="572"/>
    </location>
</feature>
<keyword evidence="3" id="KW-1185">Reference proteome</keyword>
<accession>A0A9P6RA89</accession>
<dbReference type="OrthoDB" id="2441267at2759"/>
<comment type="caution">
    <text evidence="2">The sequence shown here is derived from an EMBL/GenBank/DDBJ whole genome shotgun (WGS) entry which is preliminary data.</text>
</comment>